<protein>
    <submittedName>
        <fullName evidence="2">Alpha/beta-hydrolase</fullName>
    </submittedName>
</protein>
<reference evidence="2 3" key="1">
    <citation type="journal article" date="2016" name="Mol. Biol. Evol.">
        <title>Comparative Genomics of Early-Diverging Mushroom-Forming Fungi Provides Insights into the Origins of Lignocellulose Decay Capabilities.</title>
        <authorList>
            <person name="Nagy L.G."/>
            <person name="Riley R."/>
            <person name="Tritt A."/>
            <person name="Adam C."/>
            <person name="Daum C."/>
            <person name="Floudas D."/>
            <person name="Sun H."/>
            <person name="Yadav J.S."/>
            <person name="Pangilinan J."/>
            <person name="Larsson K.H."/>
            <person name="Matsuura K."/>
            <person name="Barry K."/>
            <person name="Labutti K."/>
            <person name="Kuo R."/>
            <person name="Ohm R.A."/>
            <person name="Bhattacharya S.S."/>
            <person name="Shirouzu T."/>
            <person name="Yoshinaga Y."/>
            <person name="Martin F.M."/>
            <person name="Grigoriev I.V."/>
            <person name="Hibbett D.S."/>
        </authorList>
    </citation>
    <scope>NUCLEOTIDE SEQUENCE [LARGE SCALE GENOMIC DNA]</scope>
    <source>
        <strain evidence="2 3">HHB12733</strain>
    </source>
</reference>
<dbReference type="PANTHER" id="PTHR43433:SF5">
    <property type="entry name" value="AB HYDROLASE-1 DOMAIN-CONTAINING PROTEIN"/>
    <property type="match status" value="1"/>
</dbReference>
<dbReference type="InParanoid" id="A0A165FTP5"/>
<evidence type="ECO:0000313" key="2">
    <source>
        <dbReference type="EMBL" id="KZT57188.1"/>
    </source>
</evidence>
<name>A0A165FTP5_9BASI</name>
<dbReference type="AlphaFoldDB" id="A0A165FTP5"/>
<accession>A0A165FTP5</accession>
<dbReference type="InterPro" id="IPR000073">
    <property type="entry name" value="AB_hydrolase_1"/>
</dbReference>
<evidence type="ECO:0000313" key="3">
    <source>
        <dbReference type="Proteomes" id="UP000076842"/>
    </source>
</evidence>
<sequence length="329" mass="37096">MTKREFSEDWATFFDPSTRVRRGLCPVTLQDGITQSHGLYFEQHGTGPEKIIFLMGLNSTSFSWAPQVNYFGRDPRYSVLVFDNRGAGHSDVPRGPYTTKGMAEDVLALLDYMGWKGHRDFHIVSISLGGMIALELVDRIPERIISLMLCVTTAGSRLPWYNLAPWKGTSTLAKMLFVKDTPTLIDMALDMVFPPEWLEAKAEGDPEGRTNLEVKRVEITRRSLVTRHQTTIGSLSQTAACLTHYVSPARLHKIARTIPKVLILTGDEDNMVSPRNSEYLKSQMPEAELVVWEKTGHALQQQWPGRFNALVERVMREGREAVESGSFQP</sequence>
<dbReference type="EMBL" id="KV423967">
    <property type="protein sequence ID" value="KZT57188.1"/>
    <property type="molecule type" value="Genomic_DNA"/>
</dbReference>
<keyword evidence="2" id="KW-0378">Hydrolase</keyword>
<feature type="domain" description="AB hydrolase-1" evidence="1">
    <location>
        <begin position="51"/>
        <end position="300"/>
    </location>
</feature>
<organism evidence="2 3">
    <name type="scientific">Calocera cornea HHB12733</name>
    <dbReference type="NCBI Taxonomy" id="1353952"/>
    <lineage>
        <taxon>Eukaryota</taxon>
        <taxon>Fungi</taxon>
        <taxon>Dikarya</taxon>
        <taxon>Basidiomycota</taxon>
        <taxon>Agaricomycotina</taxon>
        <taxon>Dacrymycetes</taxon>
        <taxon>Dacrymycetales</taxon>
        <taxon>Dacrymycetaceae</taxon>
        <taxon>Calocera</taxon>
    </lineage>
</organism>
<gene>
    <name evidence="2" type="ORF">CALCODRAFT_496492</name>
</gene>
<dbReference type="Gene3D" id="3.40.50.1820">
    <property type="entry name" value="alpha/beta hydrolase"/>
    <property type="match status" value="1"/>
</dbReference>
<dbReference type="OrthoDB" id="19657at2759"/>
<dbReference type="SUPFAM" id="SSF53474">
    <property type="entry name" value="alpha/beta-Hydrolases"/>
    <property type="match status" value="1"/>
</dbReference>
<dbReference type="STRING" id="1353952.A0A165FTP5"/>
<dbReference type="Pfam" id="PF00561">
    <property type="entry name" value="Abhydrolase_1"/>
    <property type="match status" value="1"/>
</dbReference>
<dbReference type="InterPro" id="IPR050471">
    <property type="entry name" value="AB_hydrolase"/>
</dbReference>
<keyword evidence="3" id="KW-1185">Reference proteome</keyword>
<dbReference type="InterPro" id="IPR029058">
    <property type="entry name" value="AB_hydrolase_fold"/>
</dbReference>
<proteinExistence type="predicted"/>
<dbReference type="PANTHER" id="PTHR43433">
    <property type="entry name" value="HYDROLASE, ALPHA/BETA FOLD FAMILY PROTEIN"/>
    <property type="match status" value="1"/>
</dbReference>
<evidence type="ECO:0000259" key="1">
    <source>
        <dbReference type="Pfam" id="PF00561"/>
    </source>
</evidence>
<dbReference type="Proteomes" id="UP000076842">
    <property type="component" value="Unassembled WGS sequence"/>
</dbReference>
<dbReference type="GO" id="GO:0016787">
    <property type="term" value="F:hydrolase activity"/>
    <property type="evidence" value="ECO:0007669"/>
    <property type="project" value="UniProtKB-KW"/>
</dbReference>